<dbReference type="AlphaFoldDB" id="A0A9P5Y1W7"/>
<protein>
    <recommendedName>
        <fullName evidence="2">Altered inheritance of mitochondria protein 6</fullName>
    </recommendedName>
</protein>
<dbReference type="InterPro" id="IPR017946">
    <property type="entry name" value="PLC-like_Pdiesterase_TIM-brl"/>
</dbReference>
<organism evidence="4 5">
    <name type="scientific">Collybia nuda</name>
    <dbReference type="NCBI Taxonomy" id="64659"/>
    <lineage>
        <taxon>Eukaryota</taxon>
        <taxon>Fungi</taxon>
        <taxon>Dikarya</taxon>
        <taxon>Basidiomycota</taxon>
        <taxon>Agaricomycotina</taxon>
        <taxon>Agaricomycetes</taxon>
        <taxon>Agaricomycetidae</taxon>
        <taxon>Agaricales</taxon>
        <taxon>Tricholomatineae</taxon>
        <taxon>Clitocybaceae</taxon>
        <taxon>Collybia</taxon>
    </lineage>
</organism>
<dbReference type="CDD" id="cd08577">
    <property type="entry name" value="PI-PLCc_GDPD_SF_unchar3"/>
    <property type="match status" value="1"/>
</dbReference>
<evidence type="ECO:0000256" key="3">
    <source>
        <dbReference type="SAM" id="SignalP"/>
    </source>
</evidence>
<feature type="signal peptide" evidence="3">
    <location>
        <begin position="1"/>
        <end position="21"/>
    </location>
</feature>
<dbReference type="Gene3D" id="3.20.20.190">
    <property type="entry name" value="Phosphatidylinositol (PI) phosphodiesterase"/>
    <property type="match status" value="1"/>
</dbReference>
<dbReference type="InterPro" id="IPR039559">
    <property type="entry name" value="AIM6_PI-PLC-like_dom"/>
</dbReference>
<evidence type="ECO:0000256" key="2">
    <source>
        <dbReference type="ARBA" id="ARBA00014286"/>
    </source>
</evidence>
<evidence type="ECO:0000313" key="4">
    <source>
        <dbReference type="EMBL" id="KAF9460813.1"/>
    </source>
</evidence>
<accession>A0A9P5Y1W7</accession>
<gene>
    <name evidence="4" type="ORF">BDZ94DRAFT_1265209</name>
</gene>
<dbReference type="PANTHER" id="PTHR31571">
    <property type="entry name" value="ALTERED INHERITANCE OF MITOCHONDRIA PROTEIN 6"/>
    <property type="match status" value="1"/>
</dbReference>
<sequence>MQALKYLTILFFCLWCPLVSSKPGVLQAISRLEHTNSPLIVYPTQFTQNIVPKPIHSHNDYWRDVPLLSAISLGISSVEADVWLVDGELLVGHERAALSRNRTLGSLYVQPLLNILALQNPVNDFTVNQTGRNGVFDTSSGTSLQLLIDMKTDGPSTLPFVLKALEPLRMAHYLTTFSEGVLIKSAVTIVGTGNTPLNGIKLLSPRDIFFDAQLTDLGIPSNTTWDITLAPLASTDYAATVSWNGIGNITERDQVKIKALIEVAHSMGIKARFWDTPSWPVGARNNVWRVLLDSGVDWLNADDLNAASEF</sequence>
<dbReference type="Proteomes" id="UP000807353">
    <property type="component" value="Unassembled WGS sequence"/>
</dbReference>
<reference evidence="4" key="1">
    <citation type="submission" date="2020-11" db="EMBL/GenBank/DDBJ databases">
        <authorList>
            <consortium name="DOE Joint Genome Institute"/>
            <person name="Ahrendt S."/>
            <person name="Riley R."/>
            <person name="Andreopoulos W."/>
            <person name="Labutti K."/>
            <person name="Pangilinan J."/>
            <person name="Ruiz-Duenas F.J."/>
            <person name="Barrasa J.M."/>
            <person name="Sanchez-Garcia M."/>
            <person name="Camarero S."/>
            <person name="Miyauchi S."/>
            <person name="Serrano A."/>
            <person name="Linde D."/>
            <person name="Babiker R."/>
            <person name="Drula E."/>
            <person name="Ayuso-Fernandez I."/>
            <person name="Pacheco R."/>
            <person name="Padilla G."/>
            <person name="Ferreira P."/>
            <person name="Barriuso J."/>
            <person name="Kellner H."/>
            <person name="Castanera R."/>
            <person name="Alfaro M."/>
            <person name="Ramirez L."/>
            <person name="Pisabarro A.G."/>
            <person name="Kuo A."/>
            <person name="Tritt A."/>
            <person name="Lipzen A."/>
            <person name="He G."/>
            <person name="Yan M."/>
            <person name="Ng V."/>
            <person name="Cullen D."/>
            <person name="Martin F."/>
            <person name="Rosso M.-N."/>
            <person name="Henrissat B."/>
            <person name="Hibbett D."/>
            <person name="Martinez A.T."/>
            <person name="Grigoriev I.V."/>
        </authorList>
    </citation>
    <scope>NUCLEOTIDE SEQUENCE</scope>
    <source>
        <strain evidence="4">CBS 247.69</strain>
    </source>
</reference>
<dbReference type="EMBL" id="MU150293">
    <property type="protein sequence ID" value="KAF9460813.1"/>
    <property type="molecule type" value="Genomic_DNA"/>
</dbReference>
<evidence type="ECO:0000256" key="1">
    <source>
        <dbReference type="ARBA" id="ARBA00008858"/>
    </source>
</evidence>
<dbReference type="PANTHER" id="PTHR31571:SF1">
    <property type="entry name" value="ALTERED INHERITANCE OF MITOCHONDRIA PROTEIN 6"/>
    <property type="match status" value="1"/>
</dbReference>
<dbReference type="SUPFAM" id="SSF51695">
    <property type="entry name" value="PLC-like phosphodiesterases"/>
    <property type="match status" value="1"/>
</dbReference>
<dbReference type="GO" id="GO:0006629">
    <property type="term" value="P:lipid metabolic process"/>
    <property type="evidence" value="ECO:0007669"/>
    <property type="project" value="InterPro"/>
</dbReference>
<dbReference type="OrthoDB" id="4153866at2759"/>
<name>A0A9P5Y1W7_9AGAR</name>
<keyword evidence="3" id="KW-0732">Signal</keyword>
<evidence type="ECO:0000313" key="5">
    <source>
        <dbReference type="Proteomes" id="UP000807353"/>
    </source>
</evidence>
<feature type="chain" id="PRO_5040301870" description="Altered inheritance of mitochondria protein 6" evidence="3">
    <location>
        <begin position="22"/>
        <end position="310"/>
    </location>
</feature>
<dbReference type="GO" id="GO:0008081">
    <property type="term" value="F:phosphoric diester hydrolase activity"/>
    <property type="evidence" value="ECO:0007669"/>
    <property type="project" value="InterPro"/>
</dbReference>
<proteinExistence type="inferred from homology"/>
<comment type="similarity">
    <text evidence="1">Belongs to the AIM6 family.</text>
</comment>
<comment type="caution">
    <text evidence="4">The sequence shown here is derived from an EMBL/GenBank/DDBJ whole genome shotgun (WGS) entry which is preliminary data.</text>
</comment>
<keyword evidence="5" id="KW-1185">Reference proteome</keyword>
<dbReference type="InterPro" id="IPR051236">
    <property type="entry name" value="HAT_RTT109-like"/>
</dbReference>